<evidence type="ECO:0000313" key="1">
    <source>
        <dbReference type="EMBL" id="KAK0427045.1"/>
    </source>
</evidence>
<comment type="caution">
    <text evidence="1">The sequence shown here is derived from an EMBL/GenBank/DDBJ whole genome shotgun (WGS) entry which is preliminary data.</text>
</comment>
<name>A0AA39IMI0_9BILA</name>
<dbReference type="EMBL" id="JAUCMV010000001">
    <property type="protein sequence ID" value="KAK0427045.1"/>
    <property type="molecule type" value="Genomic_DNA"/>
</dbReference>
<dbReference type="AlphaFoldDB" id="A0AA39IMI0"/>
<organism evidence="1 2">
    <name type="scientific">Steinernema hermaphroditum</name>
    <dbReference type="NCBI Taxonomy" id="289476"/>
    <lineage>
        <taxon>Eukaryota</taxon>
        <taxon>Metazoa</taxon>
        <taxon>Ecdysozoa</taxon>
        <taxon>Nematoda</taxon>
        <taxon>Chromadorea</taxon>
        <taxon>Rhabditida</taxon>
        <taxon>Tylenchina</taxon>
        <taxon>Panagrolaimomorpha</taxon>
        <taxon>Strongyloidoidea</taxon>
        <taxon>Steinernematidae</taxon>
        <taxon>Steinernema</taxon>
    </lineage>
</organism>
<sequence length="292" mass="33759">MDTLNVYFYREVFSLIPLDTLRNWTQADVLGRSILRIELQHYVNSYRDQTLHIVYSNCPRSRTYKYRIIEASETIWTEIPSDNAKLHFNVIDIAREPFDKTSSELWSSTSSGISQKLARFASPFCSLHIHDLLGQINVSSFLAPICHRILSFRCLQIIDVETLEDILKTFVNLKEVSISRCPLIDGALVDALIERCEKVDLMLSSPIPHDDYLKMYIRDRVDNLISLCSNATTKKFNHYLNFDGPFPYELMKTHRFEKMGINRYILRYASNTISAEVDLLSVTIEVATDCVL</sequence>
<protein>
    <submittedName>
        <fullName evidence="1">Uncharacterized protein</fullName>
    </submittedName>
</protein>
<accession>A0AA39IMI0</accession>
<gene>
    <name evidence="1" type="ORF">QR680_010039</name>
</gene>
<dbReference type="Proteomes" id="UP001175271">
    <property type="component" value="Unassembled WGS sequence"/>
</dbReference>
<keyword evidence="2" id="KW-1185">Reference proteome</keyword>
<reference evidence="1" key="1">
    <citation type="submission" date="2023-06" db="EMBL/GenBank/DDBJ databases">
        <title>Genomic analysis of the entomopathogenic nematode Steinernema hermaphroditum.</title>
        <authorList>
            <person name="Schwarz E.M."/>
            <person name="Heppert J.K."/>
            <person name="Baniya A."/>
            <person name="Schwartz H.T."/>
            <person name="Tan C.-H."/>
            <person name="Antoshechkin I."/>
            <person name="Sternberg P.W."/>
            <person name="Goodrich-Blair H."/>
            <person name="Dillman A.R."/>
        </authorList>
    </citation>
    <scope>NUCLEOTIDE SEQUENCE</scope>
    <source>
        <strain evidence="1">PS9179</strain>
        <tissue evidence="1">Whole animal</tissue>
    </source>
</reference>
<proteinExistence type="predicted"/>
<evidence type="ECO:0000313" key="2">
    <source>
        <dbReference type="Proteomes" id="UP001175271"/>
    </source>
</evidence>